<dbReference type="EMBL" id="CAFBPM010000001">
    <property type="protein sequence ID" value="CAB5008976.1"/>
    <property type="molecule type" value="Genomic_DNA"/>
</dbReference>
<organism evidence="2">
    <name type="scientific">freshwater metagenome</name>
    <dbReference type="NCBI Taxonomy" id="449393"/>
    <lineage>
        <taxon>unclassified sequences</taxon>
        <taxon>metagenomes</taxon>
        <taxon>ecological metagenomes</taxon>
    </lineage>
</organism>
<dbReference type="SUPFAM" id="SSF75011">
    <property type="entry name" value="3-carboxy-cis,cis-mucoante lactonizing enzyme"/>
    <property type="match status" value="1"/>
</dbReference>
<proteinExistence type="predicted"/>
<sequence length="418" mass="44958">MTRSALWDSPWPAEDAGSQRRSTPHDQGGLEKSLGLHLTAPLVTSSRDILVLTMAILRDPGELFVVGHSGPPDATSFVEQLDPSSLETVRRSQDLAGGPVWPGGIAAHANGSLYVVFGNHAHRLSASLETLCSVELPRDRPYNSFVILETGQLVTKDFAGPFNGHDPDDKRTSQLLVLDPNDLSTISTLDLSEPSVARLSAIENQIVVVGTTSLLTVVFENNALQETGSVPYRSEPGQGCGWDAVLDGDLTYFLDNGDGTDRFDGSFEGRGIGTVPLRLHRIDRNNSTSSSVEVSGRLGGIIANPPALDATRRIVVGFDSGNGVVAAFHADTLAPLWTAELNHASHVLHDDVSGHMILTHYDRTRAVEEVVILETETGREVNRIDTGSPVQSVVFPCAGFNNDFYLVSFTTITRISNS</sequence>
<feature type="region of interest" description="Disordered" evidence="1">
    <location>
        <begin position="1"/>
        <end position="31"/>
    </location>
</feature>
<reference evidence="2" key="1">
    <citation type="submission" date="2020-05" db="EMBL/GenBank/DDBJ databases">
        <authorList>
            <person name="Chiriac C."/>
            <person name="Salcher M."/>
            <person name="Ghai R."/>
            <person name="Kavagutti S V."/>
        </authorList>
    </citation>
    <scope>NUCLEOTIDE SEQUENCE</scope>
</reference>
<protein>
    <submittedName>
        <fullName evidence="2">Unannotated protein</fullName>
    </submittedName>
</protein>
<dbReference type="EMBL" id="CAFABE010000004">
    <property type="protein sequence ID" value="CAB4817552.1"/>
    <property type="molecule type" value="Genomic_DNA"/>
</dbReference>
<evidence type="ECO:0000313" key="3">
    <source>
        <dbReference type="EMBL" id="CAB4872289.1"/>
    </source>
</evidence>
<accession>A0A6J6Z7B5</accession>
<evidence type="ECO:0000256" key="1">
    <source>
        <dbReference type="SAM" id="MobiDB-lite"/>
    </source>
</evidence>
<dbReference type="AlphaFoldDB" id="A0A6J6Z7B5"/>
<dbReference type="InterPro" id="IPR015943">
    <property type="entry name" value="WD40/YVTN_repeat-like_dom_sf"/>
</dbReference>
<gene>
    <name evidence="2" type="ORF">UFOPK3164_00186</name>
    <name evidence="3" type="ORF">UFOPK3427_00883</name>
    <name evidence="4" type="ORF">UFOPK4112_00202</name>
</gene>
<dbReference type="Gene3D" id="2.130.10.10">
    <property type="entry name" value="YVTN repeat-like/Quinoprotein amine dehydrogenase"/>
    <property type="match status" value="1"/>
</dbReference>
<name>A0A6J6Z7B5_9ZZZZ</name>
<dbReference type="EMBL" id="CAFBLT010000001">
    <property type="protein sequence ID" value="CAB4872289.1"/>
    <property type="molecule type" value="Genomic_DNA"/>
</dbReference>
<evidence type="ECO:0000313" key="2">
    <source>
        <dbReference type="EMBL" id="CAB4817552.1"/>
    </source>
</evidence>
<evidence type="ECO:0000313" key="4">
    <source>
        <dbReference type="EMBL" id="CAB5008976.1"/>
    </source>
</evidence>